<evidence type="ECO:0000313" key="2">
    <source>
        <dbReference type="EMBL" id="SIO96216.1"/>
    </source>
</evidence>
<keyword evidence="1" id="KW-0472">Membrane</keyword>
<dbReference type="Proteomes" id="UP000184774">
    <property type="component" value="Unassembled WGS sequence"/>
</dbReference>
<feature type="transmembrane region" description="Helical" evidence="1">
    <location>
        <begin position="12"/>
        <end position="36"/>
    </location>
</feature>
<dbReference type="EMBL" id="FSSB01000028">
    <property type="protein sequence ID" value="SIO96216.1"/>
    <property type="molecule type" value="Genomic_DNA"/>
</dbReference>
<name>A0A1N6MA28_9VIBR</name>
<reference evidence="2 3" key="1">
    <citation type="submission" date="2016-12" db="EMBL/GenBank/DDBJ databases">
        <authorList>
            <person name="Song W.-J."/>
            <person name="Kurnit D.M."/>
        </authorList>
    </citation>
    <scope>NUCLEOTIDE SEQUENCE [LARGE SCALE GENOMIC DNA]</scope>
    <source>
        <strain evidence="2 3">CECT 9026</strain>
    </source>
</reference>
<accession>A0A1N6MA28</accession>
<organism evidence="2 3">
    <name type="scientific">Vibrio spartinae</name>
    <dbReference type="NCBI Taxonomy" id="1918945"/>
    <lineage>
        <taxon>Bacteria</taxon>
        <taxon>Pseudomonadati</taxon>
        <taxon>Pseudomonadota</taxon>
        <taxon>Gammaproteobacteria</taxon>
        <taxon>Vibrionales</taxon>
        <taxon>Vibrionaceae</taxon>
        <taxon>Vibrio</taxon>
    </lineage>
</organism>
<dbReference type="AlphaFoldDB" id="A0A1N6MA28"/>
<gene>
    <name evidence="2" type="ORF">VSP9026_03998</name>
</gene>
<evidence type="ECO:0000256" key="1">
    <source>
        <dbReference type="SAM" id="Phobius"/>
    </source>
</evidence>
<keyword evidence="1" id="KW-0812">Transmembrane</keyword>
<protein>
    <submittedName>
        <fullName evidence="2">Uncharacterized protein</fullName>
    </submittedName>
</protein>
<proteinExistence type="predicted"/>
<keyword evidence="1" id="KW-1133">Transmembrane helix</keyword>
<sequence>MHLFIKFNTLDAYYFIILCLHTYLALLGAATSYYAIELKSIIETYDSKKCIKAGTIKKASLR</sequence>
<evidence type="ECO:0000313" key="3">
    <source>
        <dbReference type="Proteomes" id="UP000184774"/>
    </source>
</evidence>